<keyword evidence="1" id="KW-0732">Signal</keyword>
<dbReference type="Proteomes" id="UP000541426">
    <property type="component" value="Unassembled WGS sequence"/>
</dbReference>
<protein>
    <submittedName>
        <fullName evidence="2">Phospholipid transport system substrate-binding protein</fullName>
    </submittedName>
</protein>
<feature type="signal peptide" evidence="1">
    <location>
        <begin position="1"/>
        <end position="27"/>
    </location>
</feature>
<dbReference type="Gene3D" id="3.10.450.710">
    <property type="entry name" value="Tgt2/MlaC"/>
    <property type="match status" value="1"/>
</dbReference>
<dbReference type="PANTHER" id="PTHR36573">
    <property type="entry name" value="INTERMEMBRANE PHOSPHOLIPID TRANSPORT SYSTEM BINDING PROTEIN MLAC"/>
    <property type="match status" value="1"/>
</dbReference>
<dbReference type="RefSeq" id="WP_183962836.1">
    <property type="nucleotide sequence ID" value="NZ_BAABBZ010000012.1"/>
</dbReference>
<reference evidence="2 3" key="1">
    <citation type="submission" date="2020-08" db="EMBL/GenBank/DDBJ databases">
        <title>Genomic Encyclopedia of Type Strains, Phase IV (KMG-IV): sequencing the most valuable type-strain genomes for metagenomic binning, comparative biology and taxonomic classification.</title>
        <authorList>
            <person name="Goeker M."/>
        </authorList>
    </citation>
    <scope>NUCLEOTIDE SEQUENCE [LARGE SCALE GENOMIC DNA]</scope>
    <source>
        <strain evidence="2 3">DSM 102235</strain>
    </source>
</reference>
<organism evidence="2 3">
    <name type="scientific">Sagittula marina</name>
    <dbReference type="NCBI Taxonomy" id="943940"/>
    <lineage>
        <taxon>Bacteria</taxon>
        <taxon>Pseudomonadati</taxon>
        <taxon>Pseudomonadota</taxon>
        <taxon>Alphaproteobacteria</taxon>
        <taxon>Rhodobacterales</taxon>
        <taxon>Roseobacteraceae</taxon>
        <taxon>Sagittula</taxon>
    </lineage>
</organism>
<evidence type="ECO:0000313" key="3">
    <source>
        <dbReference type="Proteomes" id="UP000541426"/>
    </source>
</evidence>
<dbReference type="InterPro" id="IPR042245">
    <property type="entry name" value="Tgt2/MlaC_sf"/>
</dbReference>
<feature type="chain" id="PRO_5031433185" evidence="1">
    <location>
        <begin position="28"/>
        <end position="199"/>
    </location>
</feature>
<dbReference type="EMBL" id="JACIEJ010000001">
    <property type="protein sequence ID" value="MBB3984231.1"/>
    <property type="molecule type" value="Genomic_DNA"/>
</dbReference>
<proteinExistence type="predicted"/>
<dbReference type="InterPro" id="IPR006311">
    <property type="entry name" value="TAT_signal"/>
</dbReference>
<dbReference type="PANTHER" id="PTHR36573:SF1">
    <property type="entry name" value="INTERMEMBRANE PHOSPHOLIPID TRANSPORT SYSTEM BINDING PROTEIN MLAC"/>
    <property type="match status" value="1"/>
</dbReference>
<evidence type="ECO:0000313" key="2">
    <source>
        <dbReference type="EMBL" id="MBB3984231.1"/>
    </source>
</evidence>
<name>A0A7W6DJ63_9RHOB</name>
<dbReference type="PROSITE" id="PS51318">
    <property type="entry name" value="TAT"/>
    <property type="match status" value="1"/>
</dbReference>
<accession>A0A7W6DJ63</accession>
<evidence type="ECO:0000256" key="1">
    <source>
        <dbReference type="SAM" id="SignalP"/>
    </source>
</evidence>
<sequence length="199" mass="21992">MDQFFTRRHFLTIAGALTVAAPLPAWALNDSQARGLVEGLVGQVNSVIASGKSPGAMYGDFERIFRRYADTSYIAAYAMGADGRSASAAQKKAFTDAFTGYISRKYGSRFREFIGGRLEVQGVRAVKNYYEVKTMAYLKGQAPFEVTFHVSDRAGKPLMFNMFIEGINMLLTERTEVGAMLDRRRGNIDAMIADLRKAG</sequence>
<comment type="caution">
    <text evidence="2">The sequence shown here is derived from an EMBL/GenBank/DDBJ whole genome shotgun (WGS) entry which is preliminary data.</text>
</comment>
<gene>
    <name evidence="2" type="ORF">GGQ68_000542</name>
</gene>
<dbReference type="InterPro" id="IPR008869">
    <property type="entry name" value="MlaC/ttg2D"/>
</dbReference>
<dbReference type="AlphaFoldDB" id="A0A7W6DJ63"/>
<dbReference type="Pfam" id="PF05494">
    <property type="entry name" value="MlaC"/>
    <property type="match status" value="1"/>
</dbReference>
<keyword evidence="3" id="KW-1185">Reference proteome</keyword>